<dbReference type="GO" id="GO:0043190">
    <property type="term" value="C:ATP-binding cassette (ABC) transporter complex"/>
    <property type="evidence" value="ECO:0007669"/>
    <property type="project" value="InterPro"/>
</dbReference>
<evidence type="ECO:0000256" key="1">
    <source>
        <dbReference type="ARBA" id="ARBA00005695"/>
    </source>
</evidence>
<gene>
    <name evidence="6" type="ORF">CSA56_16550</name>
</gene>
<dbReference type="InterPro" id="IPR039424">
    <property type="entry name" value="SBP_5"/>
</dbReference>
<comment type="similarity">
    <text evidence="1">Belongs to the bacterial solute-binding protein 5 family.</text>
</comment>
<keyword evidence="4" id="KW-1133">Transmembrane helix</keyword>
<comment type="caution">
    <text evidence="6">The sequence shown here is derived from an EMBL/GenBank/DDBJ whole genome shotgun (WGS) entry which is preliminary data.</text>
</comment>
<feature type="transmembrane region" description="Helical" evidence="4">
    <location>
        <begin position="60"/>
        <end position="78"/>
    </location>
</feature>
<dbReference type="Gene3D" id="3.10.105.10">
    <property type="entry name" value="Dipeptide-binding Protein, Domain 3"/>
    <property type="match status" value="1"/>
</dbReference>
<evidence type="ECO:0000256" key="2">
    <source>
        <dbReference type="ARBA" id="ARBA00022448"/>
    </source>
</evidence>
<evidence type="ECO:0000256" key="3">
    <source>
        <dbReference type="ARBA" id="ARBA00022729"/>
    </source>
</evidence>
<dbReference type="Gene3D" id="3.40.190.10">
    <property type="entry name" value="Periplasmic binding protein-like II"/>
    <property type="match status" value="1"/>
</dbReference>
<dbReference type="PANTHER" id="PTHR30290">
    <property type="entry name" value="PERIPLASMIC BINDING COMPONENT OF ABC TRANSPORTER"/>
    <property type="match status" value="1"/>
</dbReference>
<dbReference type="Pfam" id="PF00496">
    <property type="entry name" value="SBP_bac_5"/>
    <property type="match status" value="1"/>
</dbReference>
<dbReference type="GO" id="GO:0042597">
    <property type="term" value="C:periplasmic space"/>
    <property type="evidence" value="ECO:0007669"/>
    <property type="project" value="UniProtKB-ARBA"/>
</dbReference>
<dbReference type="PIRSF" id="PIRSF002741">
    <property type="entry name" value="MppA"/>
    <property type="match status" value="1"/>
</dbReference>
<dbReference type="GO" id="GO:1904680">
    <property type="term" value="F:peptide transmembrane transporter activity"/>
    <property type="evidence" value="ECO:0007669"/>
    <property type="project" value="TreeGrafter"/>
</dbReference>
<evidence type="ECO:0000256" key="4">
    <source>
        <dbReference type="SAM" id="Phobius"/>
    </source>
</evidence>
<dbReference type="AlphaFoldDB" id="A0A2G6K8V0"/>
<dbReference type="Proteomes" id="UP000230821">
    <property type="component" value="Unassembled WGS sequence"/>
</dbReference>
<dbReference type="PANTHER" id="PTHR30290:SF9">
    <property type="entry name" value="OLIGOPEPTIDE-BINDING PROTEIN APPA"/>
    <property type="match status" value="1"/>
</dbReference>
<dbReference type="InterPro" id="IPR000914">
    <property type="entry name" value="SBP_5_dom"/>
</dbReference>
<evidence type="ECO:0000259" key="5">
    <source>
        <dbReference type="Pfam" id="PF00496"/>
    </source>
</evidence>
<keyword evidence="3" id="KW-0732">Signal</keyword>
<name>A0A2G6K8V0_9BACT</name>
<dbReference type="SUPFAM" id="SSF53850">
    <property type="entry name" value="Periplasmic binding protein-like II"/>
    <property type="match status" value="1"/>
</dbReference>
<organism evidence="6 7">
    <name type="scientific">candidate division KSB3 bacterium</name>
    <dbReference type="NCBI Taxonomy" id="2044937"/>
    <lineage>
        <taxon>Bacteria</taxon>
        <taxon>candidate division KSB3</taxon>
    </lineage>
</organism>
<dbReference type="EMBL" id="PDSK01000118">
    <property type="protein sequence ID" value="PIE32075.1"/>
    <property type="molecule type" value="Genomic_DNA"/>
</dbReference>
<keyword evidence="4" id="KW-0472">Membrane</keyword>
<evidence type="ECO:0000313" key="6">
    <source>
        <dbReference type="EMBL" id="PIE32075.1"/>
    </source>
</evidence>
<protein>
    <recommendedName>
        <fullName evidence="5">Solute-binding protein family 5 domain-containing protein</fullName>
    </recommendedName>
</protein>
<sequence>MLCVWSRRDSISKTGLPEGHNTTPESHLLFVMLFGSFASDQFSVVRGIHVMQYRHKGQMFFRLFFIVMLFVCSATAVAREPEPVSGGSLVYAIPGTPDTLDPQMTTGTLTFQYMKSVYDTLIEPDESGNLVPALAESWEFDLDDLTLTFTLRRGVTFHNGDSLTAEDVKATFDRMLSPDSLSPHQSKFEALKNIDVLDDYTVQFVFSKPYVPFISTLASGWSAILPKSAIRNGHDFSAHPLGTGPFVFNEWVRDDHITFTRFPDYWMDGKPYLDRLEIKTVVESTTQLLGLTVGEFDIIHVLEPYNLPKVENSPDTKVFSHPTALALVVAINNARAPFDNVSVRRALSHGIDRQALLDIAYTGGKKIEAFIDAESPYYLDLNEMYPYDPQKAKDLLAEAGYADEIDVTLTLPQNYSQHVNAGNMVQNMLQQIGIRAKIQLVDWGTWISRVYRDKDYDLTIIGHTGHLDPDGRLGGELGYTNYQNPEVFELIEQAASTYLPKKRQSLYDRIQRIMAEDAAMVFIGTPLGLRGMRSNVYGFRMTYALDTPDFRDTFKVAE</sequence>
<evidence type="ECO:0000313" key="7">
    <source>
        <dbReference type="Proteomes" id="UP000230821"/>
    </source>
</evidence>
<accession>A0A2G6K8V0</accession>
<reference evidence="6 7" key="1">
    <citation type="submission" date="2017-10" db="EMBL/GenBank/DDBJ databases">
        <title>Novel microbial diversity and functional potential in the marine mammal oral microbiome.</title>
        <authorList>
            <person name="Dudek N.K."/>
            <person name="Sun C.L."/>
            <person name="Burstein D."/>
            <person name="Kantor R.S."/>
            <person name="Aliaga Goltsman D.S."/>
            <person name="Bik E.M."/>
            <person name="Thomas B.C."/>
            <person name="Banfield J.F."/>
            <person name="Relman D.A."/>
        </authorList>
    </citation>
    <scope>NUCLEOTIDE SEQUENCE [LARGE SCALE GENOMIC DNA]</scope>
    <source>
        <strain evidence="6">DOLJORAL78_47_16</strain>
    </source>
</reference>
<keyword evidence="2" id="KW-0813">Transport</keyword>
<dbReference type="InterPro" id="IPR030678">
    <property type="entry name" value="Peptide/Ni-bd"/>
</dbReference>
<feature type="domain" description="Solute-binding protein family 5" evidence="5">
    <location>
        <begin position="130"/>
        <end position="470"/>
    </location>
</feature>
<proteinExistence type="inferred from homology"/>
<dbReference type="GO" id="GO:0015833">
    <property type="term" value="P:peptide transport"/>
    <property type="evidence" value="ECO:0007669"/>
    <property type="project" value="TreeGrafter"/>
</dbReference>
<keyword evidence="4" id="KW-0812">Transmembrane</keyword>